<dbReference type="InterPro" id="IPR011701">
    <property type="entry name" value="MFS"/>
</dbReference>
<comment type="caution">
    <text evidence="10">The sequence shown here is derived from an EMBL/GenBank/DDBJ whole genome shotgun (WGS) entry which is preliminary data.</text>
</comment>
<feature type="transmembrane region" description="Helical" evidence="8">
    <location>
        <begin position="351"/>
        <end position="375"/>
    </location>
</feature>
<feature type="transmembrane region" description="Helical" evidence="8">
    <location>
        <begin position="325"/>
        <end position="345"/>
    </location>
</feature>
<feature type="transmembrane region" description="Helical" evidence="8">
    <location>
        <begin position="292"/>
        <end position="313"/>
    </location>
</feature>
<feature type="transmembrane region" description="Helical" evidence="8">
    <location>
        <begin position="193"/>
        <end position="211"/>
    </location>
</feature>
<dbReference type="Gene3D" id="1.20.1720.10">
    <property type="entry name" value="Multidrug resistance protein D"/>
    <property type="match status" value="1"/>
</dbReference>
<feature type="transmembrane region" description="Helical" evidence="8">
    <location>
        <begin position="131"/>
        <end position="155"/>
    </location>
</feature>
<feature type="transmembrane region" description="Helical" evidence="8">
    <location>
        <begin position="42"/>
        <end position="65"/>
    </location>
</feature>
<dbReference type="GO" id="GO:0022857">
    <property type="term" value="F:transmembrane transporter activity"/>
    <property type="evidence" value="ECO:0007669"/>
    <property type="project" value="InterPro"/>
</dbReference>
<evidence type="ECO:0000256" key="8">
    <source>
        <dbReference type="SAM" id="Phobius"/>
    </source>
</evidence>
<evidence type="ECO:0000313" key="11">
    <source>
        <dbReference type="Proteomes" id="UP000241736"/>
    </source>
</evidence>
<dbReference type="PRINTS" id="PR01036">
    <property type="entry name" value="TCRTETB"/>
</dbReference>
<evidence type="ECO:0000313" key="10">
    <source>
        <dbReference type="EMBL" id="PRH82566.1"/>
    </source>
</evidence>
<dbReference type="OrthoDB" id="9812221at2"/>
<keyword evidence="5 8" id="KW-1133">Transmembrane helix</keyword>
<evidence type="ECO:0000256" key="7">
    <source>
        <dbReference type="SAM" id="MobiDB-lite"/>
    </source>
</evidence>
<keyword evidence="4 8" id="KW-0812">Transmembrane</keyword>
<keyword evidence="2" id="KW-0813">Transport</keyword>
<feature type="domain" description="Major facilitator superfamily (MFS) profile" evidence="9">
    <location>
        <begin position="7"/>
        <end position="452"/>
    </location>
</feature>
<feature type="region of interest" description="Disordered" evidence="7">
    <location>
        <begin position="456"/>
        <end position="476"/>
    </location>
</feature>
<dbReference type="PANTHER" id="PTHR42718">
    <property type="entry name" value="MAJOR FACILITATOR SUPERFAMILY MULTIDRUG TRANSPORTER MFSC"/>
    <property type="match status" value="1"/>
</dbReference>
<comment type="subcellular location">
    <subcellularLocation>
        <location evidence="1">Cell membrane</location>
        <topology evidence="1">Multi-pass membrane protein</topology>
    </subcellularLocation>
</comment>
<dbReference type="Pfam" id="PF07690">
    <property type="entry name" value="MFS_1"/>
    <property type="match status" value="1"/>
</dbReference>
<feature type="transmembrane region" description="Helical" evidence="8">
    <location>
        <begin position="217"/>
        <end position="238"/>
    </location>
</feature>
<gene>
    <name evidence="10" type="ORF">C6N40_07195</name>
</gene>
<evidence type="ECO:0000256" key="6">
    <source>
        <dbReference type="ARBA" id="ARBA00023136"/>
    </source>
</evidence>
<evidence type="ECO:0000259" key="9">
    <source>
        <dbReference type="PROSITE" id="PS50850"/>
    </source>
</evidence>
<feature type="transmembrane region" description="Helical" evidence="8">
    <location>
        <begin position="74"/>
        <end position="92"/>
    </location>
</feature>
<keyword evidence="6 8" id="KW-0472">Membrane</keyword>
<dbReference type="Proteomes" id="UP000241736">
    <property type="component" value="Unassembled WGS sequence"/>
</dbReference>
<sequence>MQSSRRLPLIVATALFIENMDSTAIATSLPAIAADLGTEPIALKLALTAYLLALAVFIPVSGWVADRFGAKRTFMLAIGVFLLGSLACAASATLGQLVAARFLQGLGGALMVPVGRLVLLRTIPKHELVQALSWLTIPALVAPILGPPIGGFIATYSDWRWIFLINLPIGVVGIFLAWRFVPDLREDVKPLDWTGFAYSGLGLALALFGFSTLGRHLVATPVAVGCLVLGLAGMAAYVRHARRHPHPLIDLQLLRLVTLRAGVLGGLLFRVGIGATPFLLPLMLQLGFGMTPLASGLLTFFSAVGAMFMKTLAARILRRFGFRRVLWINALLASAMLAGFGLFRIDTPHWLIIGVLLVSGCFRSLQFTSLNAITYAEVDQGRMGQASALSGMMQQFSLALGVAVGGYALQLAGAFTGEDYANAANFGWAFLTVGLISAMSAWVMFRLPQDAGAEMAGRAQDGKEVAEPKAAQRPAT</sequence>
<accession>A0A2P6M989</accession>
<dbReference type="EMBL" id="PVLF01000007">
    <property type="protein sequence ID" value="PRH82566.1"/>
    <property type="molecule type" value="Genomic_DNA"/>
</dbReference>
<evidence type="ECO:0000256" key="3">
    <source>
        <dbReference type="ARBA" id="ARBA00022475"/>
    </source>
</evidence>
<dbReference type="SUPFAM" id="SSF103473">
    <property type="entry name" value="MFS general substrate transporter"/>
    <property type="match status" value="1"/>
</dbReference>
<dbReference type="InterPro" id="IPR020846">
    <property type="entry name" value="MFS_dom"/>
</dbReference>
<evidence type="ECO:0000256" key="4">
    <source>
        <dbReference type="ARBA" id="ARBA00022692"/>
    </source>
</evidence>
<feature type="transmembrane region" description="Helical" evidence="8">
    <location>
        <begin position="98"/>
        <end position="119"/>
    </location>
</feature>
<proteinExistence type="predicted"/>
<dbReference type="InterPro" id="IPR036259">
    <property type="entry name" value="MFS_trans_sf"/>
</dbReference>
<feature type="transmembrane region" description="Helical" evidence="8">
    <location>
        <begin position="427"/>
        <end position="445"/>
    </location>
</feature>
<dbReference type="RefSeq" id="WP_106990338.1">
    <property type="nucleotide sequence ID" value="NZ_KZ679088.1"/>
</dbReference>
<reference evidence="10 11" key="1">
    <citation type="submission" date="2018-03" db="EMBL/GenBank/DDBJ databases">
        <title>Arenimonas caeni sp. nov., isolated from activated sludge.</title>
        <authorList>
            <person name="Liu H."/>
        </authorList>
    </citation>
    <scope>NUCLEOTIDE SEQUENCE [LARGE SCALE GENOMIC DNA]</scope>
    <source>
        <strain evidence="11">z29</strain>
    </source>
</reference>
<dbReference type="PROSITE" id="PS50850">
    <property type="entry name" value="MFS"/>
    <property type="match status" value="1"/>
</dbReference>
<dbReference type="Gene3D" id="1.20.1250.20">
    <property type="entry name" value="MFS general substrate transporter like domains"/>
    <property type="match status" value="1"/>
</dbReference>
<dbReference type="GO" id="GO:0005886">
    <property type="term" value="C:plasma membrane"/>
    <property type="evidence" value="ECO:0007669"/>
    <property type="project" value="UniProtKB-SubCell"/>
</dbReference>
<feature type="transmembrane region" description="Helical" evidence="8">
    <location>
        <begin position="259"/>
        <end position="280"/>
    </location>
</feature>
<dbReference type="PANTHER" id="PTHR42718:SF46">
    <property type="entry name" value="BLR6921 PROTEIN"/>
    <property type="match status" value="1"/>
</dbReference>
<name>A0A2P6M989_9GAMM</name>
<organism evidence="10 11">
    <name type="scientific">Arenimonas caeni</name>
    <dbReference type="NCBI Taxonomy" id="2058085"/>
    <lineage>
        <taxon>Bacteria</taxon>
        <taxon>Pseudomonadati</taxon>
        <taxon>Pseudomonadota</taxon>
        <taxon>Gammaproteobacteria</taxon>
        <taxon>Lysobacterales</taxon>
        <taxon>Lysobacteraceae</taxon>
        <taxon>Arenimonas</taxon>
    </lineage>
</organism>
<feature type="transmembrane region" description="Helical" evidence="8">
    <location>
        <begin position="396"/>
        <end position="415"/>
    </location>
</feature>
<keyword evidence="3" id="KW-1003">Cell membrane</keyword>
<evidence type="ECO:0000256" key="5">
    <source>
        <dbReference type="ARBA" id="ARBA00022989"/>
    </source>
</evidence>
<feature type="transmembrane region" description="Helical" evidence="8">
    <location>
        <begin position="161"/>
        <end position="181"/>
    </location>
</feature>
<evidence type="ECO:0000256" key="1">
    <source>
        <dbReference type="ARBA" id="ARBA00004651"/>
    </source>
</evidence>
<protein>
    <submittedName>
        <fullName evidence="10">MFS transporter</fullName>
    </submittedName>
</protein>
<evidence type="ECO:0000256" key="2">
    <source>
        <dbReference type="ARBA" id="ARBA00022448"/>
    </source>
</evidence>
<keyword evidence="11" id="KW-1185">Reference proteome</keyword>
<dbReference type="AlphaFoldDB" id="A0A2P6M989"/>